<dbReference type="PROSITE" id="PS00211">
    <property type="entry name" value="ABC_TRANSPORTER_1"/>
    <property type="match status" value="2"/>
</dbReference>
<dbReference type="KEGG" id="nve:5517459"/>
<evidence type="ECO:0000313" key="13">
    <source>
        <dbReference type="EMBL" id="EDO45415.1"/>
    </source>
</evidence>
<dbReference type="OrthoDB" id="6500128at2759"/>
<keyword evidence="8 10" id="KW-1133">Transmembrane helix</keyword>
<dbReference type="EMBL" id="DS469536">
    <property type="protein sequence ID" value="EDO45415.1"/>
    <property type="molecule type" value="Genomic_DNA"/>
</dbReference>
<dbReference type="InterPro" id="IPR003439">
    <property type="entry name" value="ABC_transporter-like_ATP-bd"/>
</dbReference>
<keyword evidence="6" id="KW-0547">Nucleotide-binding</keyword>
<dbReference type="FunFam" id="1.20.1560.10:FF:000014">
    <property type="entry name" value="Multidrug resistance-associated protein member 4"/>
    <property type="match status" value="1"/>
</dbReference>
<evidence type="ECO:0000256" key="8">
    <source>
        <dbReference type="ARBA" id="ARBA00022989"/>
    </source>
</evidence>
<dbReference type="InterPro" id="IPR044726">
    <property type="entry name" value="ABCC_6TM_D2"/>
</dbReference>
<feature type="transmembrane region" description="Helical" evidence="10">
    <location>
        <begin position="414"/>
        <end position="447"/>
    </location>
</feature>
<reference evidence="13 14" key="1">
    <citation type="journal article" date="2007" name="Science">
        <title>Sea anemone genome reveals ancestral eumetazoan gene repertoire and genomic organization.</title>
        <authorList>
            <person name="Putnam N.H."/>
            <person name="Srivastava M."/>
            <person name="Hellsten U."/>
            <person name="Dirks B."/>
            <person name="Chapman J."/>
            <person name="Salamov A."/>
            <person name="Terry A."/>
            <person name="Shapiro H."/>
            <person name="Lindquist E."/>
            <person name="Kapitonov V.V."/>
            <person name="Jurka J."/>
            <person name="Genikhovich G."/>
            <person name="Grigoriev I.V."/>
            <person name="Lucas S.M."/>
            <person name="Steele R.E."/>
            <person name="Finnerty J.R."/>
            <person name="Technau U."/>
            <person name="Martindale M.Q."/>
            <person name="Rokhsar D.S."/>
        </authorList>
    </citation>
    <scope>NUCLEOTIDE SEQUENCE [LARGE SCALE GENOMIC DNA]</scope>
    <source>
        <strain evidence="14">CH2 X CH6</strain>
    </source>
</reference>
<dbReference type="InterPro" id="IPR027417">
    <property type="entry name" value="P-loop_NTPase"/>
</dbReference>
<feature type="domain" description="ABC transporter" evidence="11">
    <location>
        <begin position="8"/>
        <end position="230"/>
    </location>
</feature>
<dbReference type="GO" id="GO:0005524">
    <property type="term" value="F:ATP binding"/>
    <property type="evidence" value="ECO:0007669"/>
    <property type="project" value="UniProtKB-KW"/>
</dbReference>
<dbReference type="PhylomeDB" id="A7RT78"/>
<evidence type="ECO:0000256" key="4">
    <source>
        <dbReference type="ARBA" id="ARBA00022692"/>
    </source>
</evidence>
<keyword evidence="4 10" id="KW-0812">Transmembrane</keyword>
<feature type="transmembrane region" description="Helical" evidence="10">
    <location>
        <begin position="325"/>
        <end position="345"/>
    </location>
</feature>
<evidence type="ECO:0000256" key="3">
    <source>
        <dbReference type="ARBA" id="ARBA00022448"/>
    </source>
</evidence>
<dbReference type="AlphaFoldDB" id="A7RT78"/>
<dbReference type="SUPFAM" id="SSF52540">
    <property type="entry name" value="P-loop containing nucleoside triphosphate hydrolases"/>
    <property type="match status" value="2"/>
</dbReference>
<dbReference type="PANTHER" id="PTHR24223">
    <property type="entry name" value="ATP-BINDING CASSETTE SUB-FAMILY C"/>
    <property type="match status" value="1"/>
</dbReference>
<dbReference type="InterPro" id="IPR011527">
    <property type="entry name" value="ABC1_TM_dom"/>
</dbReference>
<dbReference type="Proteomes" id="UP000001593">
    <property type="component" value="Unassembled WGS sequence"/>
</dbReference>
<accession>A7RT78</accession>
<dbReference type="GO" id="GO:0016887">
    <property type="term" value="F:ATP hydrolysis activity"/>
    <property type="evidence" value="ECO:0007669"/>
    <property type="project" value="InterPro"/>
</dbReference>
<organism evidence="13 14">
    <name type="scientific">Nematostella vectensis</name>
    <name type="common">Starlet sea anemone</name>
    <dbReference type="NCBI Taxonomy" id="45351"/>
    <lineage>
        <taxon>Eukaryota</taxon>
        <taxon>Metazoa</taxon>
        <taxon>Cnidaria</taxon>
        <taxon>Anthozoa</taxon>
        <taxon>Hexacorallia</taxon>
        <taxon>Actiniaria</taxon>
        <taxon>Edwardsiidae</taxon>
        <taxon>Nematostella</taxon>
    </lineage>
</organism>
<dbReference type="SMART" id="SM00382">
    <property type="entry name" value="AAA"/>
    <property type="match status" value="2"/>
</dbReference>
<name>A7RT78_NEMVE</name>
<dbReference type="InterPro" id="IPR036640">
    <property type="entry name" value="ABC1_TM_sf"/>
</dbReference>
<dbReference type="PANTHER" id="PTHR24223:SF456">
    <property type="entry name" value="MULTIDRUG RESISTANCE-ASSOCIATED PROTEIN LETHAL(2)03659"/>
    <property type="match status" value="1"/>
</dbReference>
<feature type="domain" description="ABC transporter" evidence="11">
    <location>
        <begin position="603"/>
        <end position="836"/>
    </location>
</feature>
<dbReference type="InterPro" id="IPR003593">
    <property type="entry name" value="AAA+_ATPase"/>
</dbReference>
<dbReference type="eggNOG" id="KOG0054">
    <property type="taxonomic scope" value="Eukaryota"/>
</dbReference>
<dbReference type="HOGENOM" id="CLU_000604_27_9_1"/>
<evidence type="ECO:0000256" key="7">
    <source>
        <dbReference type="ARBA" id="ARBA00022840"/>
    </source>
</evidence>
<evidence type="ECO:0000256" key="10">
    <source>
        <dbReference type="SAM" id="Phobius"/>
    </source>
</evidence>
<dbReference type="Gene3D" id="3.40.50.300">
    <property type="entry name" value="P-loop containing nucleotide triphosphate hydrolases"/>
    <property type="match status" value="2"/>
</dbReference>
<evidence type="ECO:0000256" key="5">
    <source>
        <dbReference type="ARBA" id="ARBA00022737"/>
    </source>
</evidence>
<evidence type="ECO:0000256" key="2">
    <source>
        <dbReference type="ARBA" id="ARBA00009726"/>
    </source>
</evidence>
<keyword evidence="5" id="KW-0677">Repeat</keyword>
<dbReference type="CDD" id="cd03250">
    <property type="entry name" value="ABCC_MRP_domain1"/>
    <property type="match status" value="1"/>
</dbReference>
<dbReference type="FunFam" id="3.40.50.300:FF:000973">
    <property type="entry name" value="Multidrug resistance-associated protein 4"/>
    <property type="match status" value="1"/>
</dbReference>
<keyword evidence="14" id="KW-1185">Reference proteome</keyword>
<gene>
    <name evidence="13" type="ORF">NEMVEDRAFT_v1g234439</name>
</gene>
<dbReference type="InParanoid" id="A7RT78"/>
<feature type="domain" description="ABC transmembrane type-1" evidence="12">
    <location>
        <begin position="293"/>
        <end position="563"/>
    </location>
</feature>
<dbReference type="OMA" id="VMATWNN"/>
<evidence type="ECO:0000259" key="12">
    <source>
        <dbReference type="PROSITE" id="PS50929"/>
    </source>
</evidence>
<feature type="transmembrane region" description="Helical" evidence="10">
    <location>
        <begin position="284"/>
        <end position="304"/>
    </location>
</feature>
<evidence type="ECO:0000256" key="9">
    <source>
        <dbReference type="ARBA" id="ARBA00023136"/>
    </source>
</evidence>
<evidence type="ECO:0000256" key="6">
    <source>
        <dbReference type="ARBA" id="ARBA00022741"/>
    </source>
</evidence>
<keyword evidence="7" id="KW-0067">ATP-binding</keyword>
<dbReference type="GO" id="GO:0016020">
    <property type="term" value="C:membrane"/>
    <property type="evidence" value="ECO:0007669"/>
    <property type="project" value="UniProtKB-SubCell"/>
</dbReference>
<feature type="transmembrane region" description="Helical" evidence="10">
    <location>
        <begin position="512"/>
        <end position="534"/>
    </location>
</feature>
<evidence type="ECO:0000313" key="14">
    <source>
        <dbReference type="Proteomes" id="UP000001593"/>
    </source>
</evidence>
<dbReference type="GO" id="GO:0140359">
    <property type="term" value="F:ABC-type transporter activity"/>
    <property type="evidence" value="ECO:0007669"/>
    <property type="project" value="InterPro"/>
</dbReference>
<comment type="subcellular location">
    <subcellularLocation>
        <location evidence="1">Membrane</location>
        <topology evidence="1">Multi-pass membrane protein</topology>
    </subcellularLocation>
</comment>
<protein>
    <submittedName>
        <fullName evidence="13">Uncharacterized protein</fullName>
    </submittedName>
</protein>
<dbReference type="Pfam" id="PF00005">
    <property type="entry name" value="ABC_tran"/>
    <property type="match status" value="2"/>
</dbReference>
<dbReference type="CDD" id="cd03244">
    <property type="entry name" value="ABCC_MRP_domain2"/>
    <property type="match status" value="1"/>
</dbReference>
<dbReference type="Pfam" id="PF00664">
    <property type="entry name" value="ABC_membrane"/>
    <property type="match status" value="1"/>
</dbReference>
<dbReference type="CDD" id="cd18580">
    <property type="entry name" value="ABC_6TM_ABCC_D2"/>
    <property type="match status" value="1"/>
</dbReference>
<dbReference type="PROSITE" id="PS50893">
    <property type="entry name" value="ABC_TRANSPORTER_2"/>
    <property type="match status" value="2"/>
</dbReference>
<sequence>MTNSKVFVELKDAWASWSGDTFLTLRHVSLSASSNQVVMVTGPVGCGKTALLMAILKEIPLKQGSVTLCGTVAFVDQIPWVFSGTLRENILFGKEYDEAKYKKVIKVCSLEEDVRRLPKGDLSMIGQRGVSLSGGQRSRVSLARAVYSDADIFLMDDPLSAVDARVGQHIFDECIMGELGNKLRILATHQLQHLPRADHIVALNKGRVTTQGSYDDIKDSSTLKEMMREIEISRSMTTRGPEQGEADNERGGYLIGEYKDVEQVEEDRVMGVVTWRLYWEYLRAGLPALLTGLLIIFFLSVEGMRISPFWWLSKVSNMSRNQQKSGVTLGIFVGLAGGALVLSYLRTFFFITSTSRSSVNLHDKMTVSIIKSPVLFFDTNPVGRIMNRFSKDTGNMDDMLPHDLYCTLNFIGKYLGIITMTALVNVWFVFVIIPVLIVFWLIVRFYLRSARELQRLEGIESSPLFAHVSDTMVGLETIRSFQMELEFMESHISNQNEQTRALKMVAASAQWLGMYIDLLSTFFVTAVAVGSYYLIQDPGLAGLLLTFAISTMGQAQFGVQMATEAECLMTSVERVITYTKLFSEPGYDRQCLPPDDWPNRGALSVQDVSLEYLEGGTRVLEGVNLEVDPKEKIGIVGRTGAGKSSLVAALFRMPEPKGRVLIDGVDLGNLDIQAARRAIAVVTQEPVVFAGSLRRNLDPFDQFKDQEIWTALENVKMKHCIENLTGKLEYHLGESGSGFSVGERQLLCLARAALQKCKLLVLDEATANVDYRTDRLVQQVIREKFADVTVLTIAHRVNTIMDYGKVVVMDAGHVVEYGEPKALAGKTDGIFAQLVKAYDDNRS</sequence>
<dbReference type="InterPro" id="IPR050173">
    <property type="entry name" value="ABC_transporter_C-like"/>
</dbReference>
<dbReference type="SUPFAM" id="SSF90123">
    <property type="entry name" value="ABC transporter transmembrane region"/>
    <property type="match status" value="1"/>
</dbReference>
<evidence type="ECO:0000256" key="1">
    <source>
        <dbReference type="ARBA" id="ARBA00004141"/>
    </source>
</evidence>
<proteinExistence type="inferred from homology"/>
<dbReference type="InterPro" id="IPR017871">
    <property type="entry name" value="ABC_transporter-like_CS"/>
</dbReference>
<dbReference type="Gene3D" id="1.20.1560.10">
    <property type="entry name" value="ABC transporter type 1, transmembrane domain"/>
    <property type="match status" value="1"/>
</dbReference>
<keyword evidence="9 10" id="KW-0472">Membrane</keyword>
<keyword evidence="3" id="KW-0813">Transport</keyword>
<dbReference type="PROSITE" id="PS50929">
    <property type="entry name" value="ABC_TM1F"/>
    <property type="match status" value="1"/>
</dbReference>
<dbReference type="FunFam" id="3.40.50.300:FF:000163">
    <property type="entry name" value="Multidrug resistance-associated protein member 4"/>
    <property type="match status" value="1"/>
</dbReference>
<comment type="similarity">
    <text evidence="2">Belongs to the ABC transporter superfamily. ABCC family. Conjugate transporter (TC 3.A.1.208) subfamily.</text>
</comment>
<evidence type="ECO:0000259" key="11">
    <source>
        <dbReference type="PROSITE" id="PS50893"/>
    </source>
</evidence>